<dbReference type="HOGENOM" id="CLU_942421_0_0_7"/>
<dbReference type="OrthoDB" id="5452892at2"/>
<dbReference type="KEGG" id="das:Daes_0315"/>
<dbReference type="STRING" id="643562.Daes_0315"/>
<dbReference type="AlphaFoldDB" id="E6VWD5"/>
<accession>E6VWD5</accession>
<organism evidence="2 3">
    <name type="scientific">Pseudodesulfovibrio aespoeensis (strain ATCC 700646 / DSM 10631 / Aspo-2)</name>
    <name type="common">Desulfovibrio aespoeensis</name>
    <dbReference type="NCBI Taxonomy" id="643562"/>
    <lineage>
        <taxon>Bacteria</taxon>
        <taxon>Pseudomonadati</taxon>
        <taxon>Thermodesulfobacteriota</taxon>
        <taxon>Desulfovibrionia</taxon>
        <taxon>Desulfovibrionales</taxon>
        <taxon>Desulfovibrionaceae</taxon>
    </lineage>
</organism>
<evidence type="ECO:0000256" key="1">
    <source>
        <dbReference type="SAM" id="Phobius"/>
    </source>
</evidence>
<evidence type="ECO:0000313" key="2">
    <source>
        <dbReference type="EMBL" id="ADU61341.1"/>
    </source>
</evidence>
<reference evidence="2 3" key="2">
    <citation type="journal article" date="2014" name="Genome Announc.">
        <title>Complete Genome Sequence of the Subsurface, Mesophilic Sulfate-Reducing Bacterium Desulfovibrio aespoeensis Aspo-2.</title>
        <authorList>
            <person name="Pedersen K."/>
            <person name="Bengtsson A."/>
            <person name="Edlund J."/>
            <person name="Rabe L."/>
            <person name="Hazen T."/>
            <person name="Chakraborty R."/>
            <person name="Goodwin L."/>
            <person name="Shapiro N."/>
        </authorList>
    </citation>
    <scope>NUCLEOTIDE SEQUENCE [LARGE SCALE GENOMIC DNA]</scope>
    <source>
        <strain evidence="3">ATCC 700646 / DSM 10631 / Aspo-2</strain>
    </source>
</reference>
<keyword evidence="1" id="KW-1133">Transmembrane helix</keyword>
<keyword evidence="3" id="KW-1185">Reference proteome</keyword>
<keyword evidence="1" id="KW-0812">Transmembrane</keyword>
<proteinExistence type="predicted"/>
<keyword evidence="1" id="KW-0472">Membrane</keyword>
<dbReference type="RefSeq" id="WP_013513278.1">
    <property type="nucleotide sequence ID" value="NC_014844.1"/>
</dbReference>
<feature type="transmembrane region" description="Helical" evidence="1">
    <location>
        <begin position="7"/>
        <end position="26"/>
    </location>
</feature>
<name>E6VWD5_PSEA9</name>
<evidence type="ECO:0000313" key="3">
    <source>
        <dbReference type="Proteomes" id="UP000002191"/>
    </source>
</evidence>
<gene>
    <name evidence="2" type="ordered locus">Daes_0315</name>
</gene>
<dbReference type="EMBL" id="CP002431">
    <property type="protein sequence ID" value="ADU61341.1"/>
    <property type="molecule type" value="Genomic_DNA"/>
</dbReference>
<protein>
    <submittedName>
        <fullName evidence="2">Uncharacterized protein</fullName>
    </submittedName>
</protein>
<dbReference type="eggNOG" id="ENOG50335J3">
    <property type="taxonomic scope" value="Bacteria"/>
</dbReference>
<dbReference type="Proteomes" id="UP000002191">
    <property type="component" value="Chromosome"/>
</dbReference>
<reference evidence="3" key="1">
    <citation type="submission" date="2010-12" db="EMBL/GenBank/DDBJ databases">
        <title>Complete sequence of Desulfovibrio aespoeensis Aspo-2.</title>
        <authorList>
            <consortium name="US DOE Joint Genome Institute"/>
            <person name="Lucas S."/>
            <person name="Copeland A."/>
            <person name="Lapidus A."/>
            <person name="Cheng J.-F."/>
            <person name="Goodwin L."/>
            <person name="Pitluck S."/>
            <person name="Chertkov O."/>
            <person name="Misra M."/>
            <person name="Detter J.C."/>
            <person name="Han C."/>
            <person name="Tapia R."/>
            <person name="Land M."/>
            <person name="Hauser L."/>
            <person name="Kyrpides N."/>
            <person name="Ivanova N."/>
            <person name="Ovchinnikova G."/>
            <person name="Pedersen K."/>
            <person name="Jagevall S."/>
            <person name="Hazen T."/>
            <person name="Woyke T."/>
        </authorList>
    </citation>
    <scope>NUCLEOTIDE SEQUENCE [LARGE SCALE GENOMIC DNA]</scope>
    <source>
        <strain evidence="3">ATCC 700646 / DSM 10631 / Aspo-2</strain>
    </source>
</reference>
<sequence>MSNISKFFISLAVFIVLCVSGLYWFVNHEVERALNQAVEDVPGLSLTYADLSVGLSDHSVLLEKVEATLPGGQQVAADSLRITAFDQRNPVPHFATVQARGVSVQAIQANVGDWAGPLVTLGVSEIRGDLDLDYRYEPQTQTLTVNTLVLSVPDLGDVRLKAAIDRLDLTQLRVEKLLGLRMVYADLVYADRALVGLLLGNTARLLNVSEAEARTRVRAEITAMADYAARDSNPVAAAALAGLADFVADPGQVAIASRPGEPVPVLYFFMGRDFYENLHLLNVTVITDAEHEI</sequence>